<keyword evidence="5" id="KW-1185">Reference proteome</keyword>
<dbReference type="PROSITE" id="PS51371">
    <property type="entry name" value="CBS"/>
    <property type="match status" value="2"/>
</dbReference>
<dbReference type="AlphaFoldDB" id="A0AAU7EG73"/>
<evidence type="ECO:0000256" key="1">
    <source>
        <dbReference type="ARBA" id="ARBA00023122"/>
    </source>
</evidence>
<dbReference type="InterPro" id="IPR051257">
    <property type="entry name" value="Diverse_CBS-Domain"/>
</dbReference>
<feature type="domain" description="CBS" evidence="3">
    <location>
        <begin position="89"/>
        <end position="142"/>
    </location>
</feature>
<gene>
    <name evidence="4" type="ORF">QLS71_003555</name>
</gene>
<proteinExistence type="predicted"/>
<dbReference type="InterPro" id="IPR046342">
    <property type="entry name" value="CBS_dom_sf"/>
</dbReference>
<reference evidence="4" key="1">
    <citation type="submission" date="2024-04" db="EMBL/GenBank/DDBJ databases">
        <title>Mariniflexile litorale, isolated from the shallow sediments of the Sea of Japan.</title>
        <authorList>
            <person name="Romanenko L."/>
            <person name="Isaeva M."/>
        </authorList>
    </citation>
    <scope>NUCLEOTIDE SEQUENCE [LARGE SCALE GENOMIC DNA]</scope>
    <source>
        <strain evidence="4">KMM 9835</strain>
    </source>
</reference>
<protein>
    <submittedName>
        <fullName evidence="4">CBS domain-containing protein</fullName>
    </submittedName>
</protein>
<dbReference type="SUPFAM" id="SSF54631">
    <property type="entry name" value="CBS-domain pair"/>
    <property type="match status" value="1"/>
</dbReference>
<dbReference type="EMBL" id="CP155618">
    <property type="protein sequence ID" value="XBL15099.1"/>
    <property type="molecule type" value="Genomic_DNA"/>
</dbReference>
<organism evidence="4 5">
    <name type="scientific">Mariniflexile litorale</name>
    <dbReference type="NCBI Taxonomy" id="3045158"/>
    <lineage>
        <taxon>Bacteria</taxon>
        <taxon>Pseudomonadati</taxon>
        <taxon>Bacteroidota</taxon>
        <taxon>Flavobacteriia</taxon>
        <taxon>Flavobacteriales</taxon>
        <taxon>Flavobacteriaceae</taxon>
        <taxon>Mariniflexile</taxon>
    </lineage>
</organism>
<dbReference type="Gene3D" id="3.10.580.10">
    <property type="entry name" value="CBS-domain"/>
    <property type="match status" value="1"/>
</dbReference>
<dbReference type="SMART" id="SM00116">
    <property type="entry name" value="CBS"/>
    <property type="match status" value="2"/>
</dbReference>
<evidence type="ECO:0000313" key="5">
    <source>
        <dbReference type="Proteomes" id="UP001224325"/>
    </source>
</evidence>
<dbReference type="RefSeq" id="WP_308990540.1">
    <property type="nucleotide sequence ID" value="NZ_CP155618.1"/>
</dbReference>
<dbReference type="PANTHER" id="PTHR43080:SF2">
    <property type="entry name" value="CBS DOMAIN-CONTAINING PROTEIN"/>
    <property type="match status" value="1"/>
</dbReference>
<evidence type="ECO:0000313" key="4">
    <source>
        <dbReference type="EMBL" id="XBL15099.1"/>
    </source>
</evidence>
<sequence length="142" mass="16113">MMNNMIQNNPVSEIMVKNIIALKRGDNLERAEMLFNKYKIKHIPVVSSDVVIGMLSFSDLLKISLAEITEDEHNVNTIVYNTFKIEQVMSKNIVTIHSDTTIKEAATILAEREFHALPVVDEGVLVGIVTTTDLLNYYIKQY</sequence>
<keyword evidence="1 2" id="KW-0129">CBS domain</keyword>
<dbReference type="Pfam" id="PF00571">
    <property type="entry name" value="CBS"/>
    <property type="match status" value="2"/>
</dbReference>
<dbReference type="PANTHER" id="PTHR43080">
    <property type="entry name" value="CBS DOMAIN-CONTAINING PROTEIN CBSX3, MITOCHONDRIAL"/>
    <property type="match status" value="1"/>
</dbReference>
<name>A0AAU7EG73_9FLAO</name>
<evidence type="ECO:0000256" key="2">
    <source>
        <dbReference type="PROSITE-ProRule" id="PRU00703"/>
    </source>
</evidence>
<dbReference type="InterPro" id="IPR000644">
    <property type="entry name" value="CBS_dom"/>
</dbReference>
<dbReference type="KEGG" id="mlil:QLS71_003555"/>
<accession>A0AAU7EG73</accession>
<dbReference type="Proteomes" id="UP001224325">
    <property type="component" value="Chromosome"/>
</dbReference>
<feature type="domain" description="CBS" evidence="3">
    <location>
        <begin position="15"/>
        <end position="72"/>
    </location>
</feature>
<evidence type="ECO:0000259" key="3">
    <source>
        <dbReference type="PROSITE" id="PS51371"/>
    </source>
</evidence>